<accession>A0ABS9RGD5</accession>
<dbReference type="InterPro" id="IPR007167">
    <property type="entry name" value="Fe-transptr_FeoA-like"/>
</dbReference>
<dbReference type="InterPro" id="IPR022689">
    <property type="entry name" value="Iron_dep_repressor"/>
</dbReference>
<reference evidence="4" key="1">
    <citation type="submission" date="2022-02" db="EMBL/GenBank/DDBJ databases">
        <title>Aestuariibaculum sp., a marine bacterium isolated from sediment in Guangxi.</title>
        <authorList>
            <person name="Ying J."/>
        </authorList>
    </citation>
    <scope>NUCLEOTIDE SEQUENCE</scope>
    <source>
        <strain evidence="4">L182</strain>
    </source>
</reference>
<dbReference type="InterPro" id="IPR036390">
    <property type="entry name" value="WH_DNA-bd_sf"/>
</dbReference>
<organism evidence="4 5">
    <name type="scientific">Aestuariibaculum lutulentum</name>
    <dbReference type="NCBI Taxonomy" id="2920935"/>
    <lineage>
        <taxon>Bacteria</taxon>
        <taxon>Pseudomonadati</taxon>
        <taxon>Bacteroidota</taxon>
        <taxon>Flavobacteriia</taxon>
        <taxon>Flavobacteriales</taxon>
        <taxon>Flavobacteriaceae</taxon>
    </lineage>
</organism>
<dbReference type="InterPro" id="IPR038157">
    <property type="entry name" value="FeoA_core_dom"/>
</dbReference>
<dbReference type="Pfam" id="PF04023">
    <property type="entry name" value="FeoA"/>
    <property type="match status" value="1"/>
</dbReference>
<dbReference type="Proteomes" id="UP001156141">
    <property type="component" value="Unassembled WGS sequence"/>
</dbReference>
<dbReference type="InterPro" id="IPR036421">
    <property type="entry name" value="Fe_dep_repressor_sf"/>
</dbReference>
<dbReference type="Gene3D" id="1.10.10.10">
    <property type="entry name" value="Winged helix-like DNA-binding domain superfamily/Winged helix DNA-binding domain"/>
    <property type="match status" value="1"/>
</dbReference>
<sequence>MYTYNPISALLVFFVIGGLLYFLFRPSKGWYWILKNQFSSNEKTIIEDVLKQLYHFENSNNKVDMKTLVHMLSFSNKKIVEAIKKMTINDLIYFESDILKLTEKGREYALRIVRVHRLWERYLADKTGFHKIEWHDRAESMEHRLTHDEVEELSMHLGHPKFDPHGDPIPTKTGKMAQVKGVELPLLQVGAVGRITHIEDEPEVIYKQILAENIHMGSLIKVVENNATRIVFLSEGEEFKLAPIVAANLTVAPLEKEVAVEDNVARLSSLNEHETAKIIGISRESRGESRRRLLDLGFVKGADVSIDLVNPLGEPNAYLIKGTSIALRNDQAAKILIKKE</sequence>
<dbReference type="PANTHER" id="PTHR33238">
    <property type="entry name" value="IRON (METAL) DEPENDENT REPRESSOR, DTXR FAMILY"/>
    <property type="match status" value="1"/>
</dbReference>
<keyword evidence="2" id="KW-0472">Membrane</keyword>
<dbReference type="Gene3D" id="2.30.30.90">
    <property type="match status" value="1"/>
</dbReference>
<dbReference type="SUPFAM" id="SSF46785">
    <property type="entry name" value="Winged helix' DNA-binding domain"/>
    <property type="match status" value="1"/>
</dbReference>
<dbReference type="PANTHER" id="PTHR33238:SF7">
    <property type="entry name" value="IRON-DEPENDENT TRANSCRIPTIONAL REGULATOR"/>
    <property type="match status" value="1"/>
</dbReference>
<proteinExistence type="predicted"/>
<evidence type="ECO:0000256" key="1">
    <source>
        <dbReference type="ARBA" id="ARBA00023004"/>
    </source>
</evidence>
<dbReference type="SUPFAM" id="SSF50037">
    <property type="entry name" value="C-terminal domain of transcriptional repressors"/>
    <property type="match status" value="1"/>
</dbReference>
<feature type="domain" description="Ferrous iron transporter FeoA-like" evidence="3">
    <location>
        <begin position="182"/>
        <end position="253"/>
    </location>
</feature>
<dbReference type="RefSeq" id="WP_240572327.1">
    <property type="nucleotide sequence ID" value="NZ_CP136709.1"/>
</dbReference>
<keyword evidence="2" id="KW-1133">Transmembrane helix</keyword>
<dbReference type="SUPFAM" id="SSF47979">
    <property type="entry name" value="Iron-dependent repressor protein, dimerization domain"/>
    <property type="match status" value="1"/>
</dbReference>
<keyword evidence="5" id="KW-1185">Reference proteome</keyword>
<feature type="domain" description="Ferrous iron transporter FeoA-like" evidence="3">
    <location>
        <begin position="265"/>
        <end position="339"/>
    </location>
</feature>
<dbReference type="SMART" id="SM00899">
    <property type="entry name" value="FeoA"/>
    <property type="match status" value="2"/>
</dbReference>
<dbReference type="SMART" id="SM00529">
    <property type="entry name" value="HTH_DTXR"/>
    <property type="match status" value="1"/>
</dbReference>
<evidence type="ECO:0000313" key="5">
    <source>
        <dbReference type="Proteomes" id="UP001156141"/>
    </source>
</evidence>
<name>A0ABS9RGD5_9FLAO</name>
<feature type="transmembrane region" description="Helical" evidence="2">
    <location>
        <begin position="6"/>
        <end position="24"/>
    </location>
</feature>
<dbReference type="Pfam" id="PF02742">
    <property type="entry name" value="Fe_dep_repr_C"/>
    <property type="match status" value="1"/>
</dbReference>
<protein>
    <submittedName>
        <fullName evidence="4">Metal-dependent transcriptional regulator</fullName>
    </submittedName>
</protein>
<comment type="caution">
    <text evidence="4">The sequence shown here is derived from an EMBL/GenBank/DDBJ whole genome shotgun (WGS) entry which is preliminary data.</text>
</comment>
<dbReference type="InterPro" id="IPR001367">
    <property type="entry name" value="Fe_dep_repressor"/>
</dbReference>
<dbReference type="InterPro" id="IPR050536">
    <property type="entry name" value="DtxR_MntR_Metal-Reg"/>
</dbReference>
<evidence type="ECO:0000313" key="4">
    <source>
        <dbReference type="EMBL" id="MCH4552008.1"/>
    </source>
</evidence>
<keyword evidence="2" id="KW-0812">Transmembrane</keyword>
<gene>
    <name evidence="4" type="ORF">MKW35_05210</name>
</gene>
<dbReference type="InterPro" id="IPR036388">
    <property type="entry name" value="WH-like_DNA-bd_sf"/>
</dbReference>
<evidence type="ECO:0000259" key="3">
    <source>
        <dbReference type="SMART" id="SM00899"/>
    </source>
</evidence>
<keyword evidence="1" id="KW-0408">Iron</keyword>
<dbReference type="EMBL" id="JAKVQD010000001">
    <property type="protein sequence ID" value="MCH4552008.1"/>
    <property type="molecule type" value="Genomic_DNA"/>
</dbReference>
<dbReference type="InterPro" id="IPR008988">
    <property type="entry name" value="Transcriptional_repressor_C"/>
</dbReference>
<evidence type="ECO:0000256" key="2">
    <source>
        <dbReference type="SAM" id="Phobius"/>
    </source>
</evidence>